<evidence type="ECO:0000259" key="12">
    <source>
        <dbReference type="Pfam" id="PF07730"/>
    </source>
</evidence>
<dbReference type="SUPFAM" id="SSF53720">
    <property type="entry name" value="ALDH-like"/>
    <property type="match status" value="1"/>
</dbReference>
<sequence>MCRPTLVTVPQLGRHDRRRFSRHRPRASTAGRNRPCVAVEHERIRDSGGKPIESPRSQRRTGPPHRRRRGRQAHPGRLELGGISTLLALADADLAVEPAFELYDNAGAVCPAATRLLVDAAVAGPGLRGRRHTRGSRSGRVAARVYARRWTLGGEGAGYDRPVPADSSSPPISTPVPTKPRSPLRRPRPTLSAVVRAVRAALVGLIVVGLWFALHPWLYAAEQSYTMVTTTAAAIAAVLLALPLGPLRKRPLPVLAIMTAEAIAALLLRDRVWPLIPALAILVGRYAADASRRNGTVAAGLVWAAWGAAFVGRWAVDTDSDALGDVLIQLAAGFVVLLIGWMMGTSARQRHDHLQALHAEAAARAVLAERLRIARELHDMVAHSIGVIAIQAGAASLVLDSQPAGARTALDAIESTSRQTLAELRRMLVSLRRVDGDTGPGGARLAPAVGLEGVERLVATAAEAGVRVDVTWHGQRRPLPPEIDLTAFRIIQESVTNTVRHSGTRRCRVCVEYLAEELAIEVVDDGGGGETGTTSAGTGSTGTGSAGDGGLGIAGMRERVALVGGRFGAGARPEGGFRVAARLPA</sequence>
<feature type="region of interest" description="Disordered" evidence="9">
    <location>
        <begin position="157"/>
        <end position="187"/>
    </location>
</feature>
<evidence type="ECO:0000256" key="10">
    <source>
        <dbReference type="SAM" id="Phobius"/>
    </source>
</evidence>
<evidence type="ECO:0000256" key="7">
    <source>
        <dbReference type="ARBA" id="ARBA00022840"/>
    </source>
</evidence>
<evidence type="ECO:0000256" key="9">
    <source>
        <dbReference type="SAM" id="MobiDB-lite"/>
    </source>
</evidence>
<dbReference type="Pfam" id="PF02518">
    <property type="entry name" value="HATPase_c"/>
    <property type="match status" value="1"/>
</dbReference>
<feature type="transmembrane region" description="Helical" evidence="10">
    <location>
        <begin position="225"/>
        <end position="244"/>
    </location>
</feature>
<keyword evidence="14" id="KW-1185">Reference proteome</keyword>
<accession>A0A1T3NJQ6</accession>
<dbReference type="CDD" id="cd16917">
    <property type="entry name" value="HATPase_UhpB-NarQ-NarX-like"/>
    <property type="match status" value="1"/>
</dbReference>
<keyword evidence="4" id="KW-0808">Transferase</keyword>
<feature type="domain" description="Histidine kinase/HSP90-like ATPase" evidence="11">
    <location>
        <begin position="487"/>
        <end position="584"/>
    </location>
</feature>
<evidence type="ECO:0000256" key="6">
    <source>
        <dbReference type="ARBA" id="ARBA00022777"/>
    </source>
</evidence>
<keyword evidence="8" id="KW-0902">Two-component regulatory system</keyword>
<feature type="compositionally biased region" description="Gly residues" evidence="9">
    <location>
        <begin position="539"/>
        <end position="549"/>
    </location>
</feature>
<comment type="catalytic activity">
    <reaction evidence="1">
        <text>ATP + protein L-histidine = ADP + protein N-phospho-L-histidine.</text>
        <dbReference type="EC" id="2.7.13.3"/>
    </reaction>
</comment>
<dbReference type="Proteomes" id="UP000190037">
    <property type="component" value="Unassembled WGS sequence"/>
</dbReference>
<dbReference type="Gene3D" id="1.20.5.1930">
    <property type="match status" value="1"/>
</dbReference>
<keyword evidence="6" id="KW-0418">Kinase</keyword>
<keyword evidence="5" id="KW-0547">Nucleotide-binding</keyword>
<dbReference type="EMBL" id="MWQN01000004">
    <property type="protein sequence ID" value="OPC77079.1"/>
    <property type="molecule type" value="Genomic_DNA"/>
</dbReference>
<evidence type="ECO:0000256" key="1">
    <source>
        <dbReference type="ARBA" id="ARBA00000085"/>
    </source>
</evidence>
<evidence type="ECO:0000313" key="13">
    <source>
        <dbReference type="EMBL" id="OPC77079.1"/>
    </source>
</evidence>
<dbReference type="EC" id="2.7.13.3" evidence="2"/>
<name>A0A1T3NJQ6_9ACTN</name>
<feature type="domain" description="Signal transduction histidine kinase subgroup 3 dimerisation and phosphoacceptor" evidence="12">
    <location>
        <begin position="369"/>
        <end position="434"/>
    </location>
</feature>
<dbReference type="InterPro" id="IPR003594">
    <property type="entry name" value="HATPase_dom"/>
</dbReference>
<proteinExistence type="predicted"/>
<feature type="transmembrane region" description="Helical" evidence="10">
    <location>
        <begin position="295"/>
        <end position="316"/>
    </location>
</feature>
<dbReference type="GO" id="GO:0016020">
    <property type="term" value="C:membrane"/>
    <property type="evidence" value="ECO:0007669"/>
    <property type="project" value="InterPro"/>
</dbReference>
<keyword evidence="10" id="KW-0472">Membrane</keyword>
<evidence type="ECO:0000256" key="3">
    <source>
        <dbReference type="ARBA" id="ARBA00022553"/>
    </source>
</evidence>
<feature type="compositionally biased region" description="Basic residues" evidence="9">
    <location>
        <begin position="15"/>
        <end position="26"/>
    </location>
</feature>
<evidence type="ECO:0000256" key="5">
    <source>
        <dbReference type="ARBA" id="ARBA00022741"/>
    </source>
</evidence>
<feature type="compositionally biased region" description="Basic residues" evidence="9">
    <location>
        <begin position="57"/>
        <end position="74"/>
    </location>
</feature>
<keyword evidence="7" id="KW-0067">ATP-binding</keyword>
<dbReference type="InterPro" id="IPR050482">
    <property type="entry name" value="Sensor_HK_TwoCompSys"/>
</dbReference>
<reference evidence="13 14" key="1">
    <citation type="submission" date="2017-03" db="EMBL/GenBank/DDBJ databases">
        <title>Draft genome sequence of Streptomyces scabrisporus NF3, endophyte isolated from Amphipterygium adstringens.</title>
        <authorList>
            <person name="Vazquez M."/>
            <person name="Ceapa C.D."/>
            <person name="Rodriguez Luna D."/>
            <person name="Sanchez Esquivel S."/>
        </authorList>
    </citation>
    <scope>NUCLEOTIDE SEQUENCE [LARGE SCALE GENOMIC DNA]</scope>
    <source>
        <strain evidence="13 14">NF3</strain>
    </source>
</reference>
<keyword evidence="10" id="KW-1133">Transmembrane helix</keyword>
<gene>
    <name evidence="13" type="ORF">B4N89_41665</name>
</gene>
<dbReference type="Gene3D" id="3.30.565.10">
    <property type="entry name" value="Histidine kinase-like ATPase, C-terminal domain"/>
    <property type="match status" value="1"/>
</dbReference>
<dbReference type="GO" id="GO:0046983">
    <property type="term" value="F:protein dimerization activity"/>
    <property type="evidence" value="ECO:0007669"/>
    <property type="project" value="InterPro"/>
</dbReference>
<dbReference type="PANTHER" id="PTHR24421:SF10">
    <property type="entry name" value="NITRATE_NITRITE SENSOR PROTEIN NARQ"/>
    <property type="match status" value="1"/>
</dbReference>
<feature type="region of interest" description="Disordered" evidence="9">
    <location>
        <begin position="524"/>
        <end position="549"/>
    </location>
</feature>
<feature type="transmembrane region" description="Helical" evidence="10">
    <location>
        <begin position="193"/>
        <end position="213"/>
    </location>
</feature>
<dbReference type="InterPro" id="IPR016161">
    <property type="entry name" value="Ald_DH/histidinol_DH"/>
</dbReference>
<dbReference type="InterPro" id="IPR011712">
    <property type="entry name" value="Sig_transdc_His_kin_sub3_dim/P"/>
</dbReference>
<dbReference type="GO" id="GO:0005524">
    <property type="term" value="F:ATP binding"/>
    <property type="evidence" value="ECO:0007669"/>
    <property type="project" value="UniProtKB-KW"/>
</dbReference>
<dbReference type="Pfam" id="PF07730">
    <property type="entry name" value="HisKA_3"/>
    <property type="match status" value="1"/>
</dbReference>
<dbReference type="GO" id="GO:0000155">
    <property type="term" value="F:phosphorelay sensor kinase activity"/>
    <property type="evidence" value="ECO:0007669"/>
    <property type="project" value="InterPro"/>
</dbReference>
<keyword evidence="3" id="KW-0597">Phosphoprotein</keyword>
<dbReference type="SUPFAM" id="SSF55874">
    <property type="entry name" value="ATPase domain of HSP90 chaperone/DNA topoisomerase II/histidine kinase"/>
    <property type="match status" value="1"/>
</dbReference>
<feature type="region of interest" description="Disordered" evidence="9">
    <location>
        <begin position="1"/>
        <end position="77"/>
    </location>
</feature>
<dbReference type="OrthoDB" id="227596at2"/>
<comment type="caution">
    <text evidence="13">The sequence shown here is derived from an EMBL/GenBank/DDBJ whole genome shotgun (WGS) entry which is preliminary data.</text>
</comment>
<evidence type="ECO:0000313" key="14">
    <source>
        <dbReference type="Proteomes" id="UP000190037"/>
    </source>
</evidence>
<evidence type="ECO:0000256" key="4">
    <source>
        <dbReference type="ARBA" id="ARBA00022679"/>
    </source>
</evidence>
<evidence type="ECO:0000256" key="8">
    <source>
        <dbReference type="ARBA" id="ARBA00023012"/>
    </source>
</evidence>
<evidence type="ECO:0000259" key="11">
    <source>
        <dbReference type="Pfam" id="PF02518"/>
    </source>
</evidence>
<evidence type="ECO:0000256" key="2">
    <source>
        <dbReference type="ARBA" id="ARBA00012438"/>
    </source>
</evidence>
<dbReference type="STRING" id="159449.B4N89_41665"/>
<feature type="transmembrane region" description="Helical" evidence="10">
    <location>
        <begin position="322"/>
        <end position="343"/>
    </location>
</feature>
<feature type="compositionally biased region" description="Basic and acidic residues" evidence="9">
    <location>
        <begin position="39"/>
        <end position="48"/>
    </location>
</feature>
<dbReference type="AlphaFoldDB" id="A0A1T3NJQ6"/>
<organism evidence="13 14">
    <name type="scientific">Embleya scabrispora</name>
    <dbReference type="NCBI Taxonomy" id="159449"/>
    <lineage>
        <taxon>Bacteria</taxon>
        <taxon>Bacillati</taxon>
        <taxon>Actinomycetota</taxon>
        <taxon>Actinomycetes</taxon>
        <taxon>Kitasatosporales</taxon>
        <taxon>Streptomycetaceae</taxon>
        <taxon>Embleya</taxon>
    </lineage>
</organism>
<dbReference type="GO" id="GO:0016491">
    <property type="term" value="F:oxidoreductase activity"/>
    <property type="evidence" value="ECO:0007669"/>
    <property type="project" value="InterPro"/>
</dbReference>
<protein>
    <recommendedName>
        <fullName evidence="2">histidine kinase</fullName>
        <ecNumber evidence="2">2.7.13.3</ecNumber>
    </recommendedName>
</protein>
<dbReference type="PANTHER" id="PTHR24421">
    <property type="entry name" value="NITRATE/NITRITE SENSOR PROTEIN NARX-RELATED"/>
    <property type="match status" value="1"/>
</dbReference>
<keyword evidence="10" id="KW-0812">Transmembrane</keyword>
<dbReference type="InterPro" id="IPR036890">
    <property type="entry name" value="HATPase_C_sf"/>
</dbReference>